<dbReference type="Proteomes" id="UP000663877">
    <property type="component" value="Unassembled WGS sequence"/>
</dbReference>
<reference evidence="1" key="1">
    <citation type="submission" date="2021-02" db="EMBL/GenBank/DDBJ databases">
        <authorList>
            <person name="Nowell W R."/>
        </authorList>
    </citation>
    <scope>NUCLEOTIDE SEQUENCE</scope>
</reference>
<evidence type="ECO:0000313" key="1">
    <source>
        <dbReference type="EMBL" id="CAF0939757.1"/>
    </source>
</evidence>
<gene>
    <name evidence="1" type="ORF">BJG266_LOCUS12581</name>
    <name evidence="2" type="ORF">QVE165_LOCUS56510</name>
</gene>
<evidence type="ECO:0000313" key="3">
    <source>
        <dbReference type="Proteomes" id="UP000663832"/>
    </source>
</evidence>
<dbReference type="OrthoDB" id="9985598at2759"/>
<dbReference type="EMBL" id="CAJNOI010000048">
    <property type="protein sequence ID" value="CAF0939757.1"/>
    <property type="molecule type" value="Genomic_DNA"/>
</dbReference>
<evidence type="ECO:0000313" key="2">
    <source>
        <dbReference type="EMBL" id="CAF1626016.1"/>
    </source>
</evidence>
<evidence type="ECO:0000313" key="4">
    <source>
        <dbReference type="Proteomes" id="UP000663877"/>
    </source>
</evidence>
<protein>
    <submittedName>
        <fullName evidence="1">Uncharacterized protein</fullName>
    </submittedName>
</protein>
<comment type="caution">
    <text evidence="1">The sequence shown here is derived from an EMBL/GenBank/DDBJ whole genome shotgun (WGS) entry which is preliminary data.</text>
</comment>
<name>A0A814CG61_9BILA</name>
<sequence length="82" mass="9202">MSNNSINDIEMDRFGSEVDYLATTSVVPCIGFVVLLDDNQHIFIEHRSSVYLPPSNNLETARLCFQNVAKHISDELTTSNIT</sequence>
<proteinExistence type="predicted"/>
<dbReference type="AlphaFoldDB" id="A0A814CG61"/>
<dbReference type="EMBL" id="CAJNOM010002072">
    <property type="protein sequence ID" value="CAF1626016.1"/>
    <property type="molecule type" value="Genomic_DNA"/>
</dbReference>
<dbReference type="Proteomes" id="UP000663832">
    <property type="component" value="Unassembled WGS sequence"/>
</dbReference>
<keyword evidence="3" id="KW-1185">Reference proteome</keyword>
<organism evidence="1 4">
    <name type="scientific">Adineta steineri</name>
    <dbReference type="NCBI Taxonomy" id="433720"/>
    <lineage>
        <taxon>Eukaryota</taxon>
        <taxon>Metazoa</taxon>
        <taxon>Spiralia</taxon>
        <taxon>Gnathifera</taxon>
        <taxon>Rotifera</taxon>
        <taxon>Eurotatoria</taxon>
        <taxon>Bdelloidea</taxon>
        <taxon>Adinetida</taxon>
        <taxon>Adinetidae</taxon>
        <taxon>Adineta</taxon>
    </lineage>
</organism>
<accession>A0A814CG61</accession>